<dbReference type="Proteomes" id="UP000009071">
    <property type="component" value="Chromosome"/>
</dbReference>
<accession>C4XKZ1</accession>
<dbReference type="STRING" id="573370.DMR_10390"/>
<dbReference type="RefSeq" id="WP_012750601.1">
    <property type="nucleotide sequence ID" value="NC_012796.1"/>
</dbReference>
<proteinExistence type="predicted"/>
<keyword evidence="1" id="KW-0145">Chemotaxis</keyword>
<dbReference type="InterPro" id="IPR028051">
    <property type="entry name" value="CheX-like_dom"/>
</dbReference>
<dbReference type="KEGG" id="dma:DMR_10390"/>
<feature type="domain" description="Chemotaxis phosphatase CheX-like" evidence="2">
    <location>
        <begin position="45"/>
        <end position="142"/>
    </location>
</feature>
<organism evidence="3 4">
    <name type="scientific">Solidesulfovibrio magneticus (strain ATCC 700980 / DSM 13731 / RS-1)</name>
    <name type="common">Desulfovibrio magneticus</name>
    <dbReference type="NCBI Taxonomy" id="573370"/>
    <lineage>
        <taxon>Bacteria</taxon>
        <taxon>Pseudomonadati</taxon>
        <taxon>Thermodesulfobacteriota</taxon>
        <taxon>Desulfovibrionia</taxon>
        <taxon>Desulfovibrionales</taxon>
        <taxon>Desulfovibrionaceae</taxon>
        <taxon>Solidesulfovibrio</taxon>
    </lineage>
</organism>
<dbReference type="GO" id="GO:0006935">
    <property type="term" value="P:chemotaxis"/>
    <property type="evidence" value="ECO:0007669"/>
    <property type="project" value="UniProtKB-KW"/>
</dbReference>
<dbReference type="Pfam" id="PF13690">
    <property type="entry name" value="CheX"/>
    <property type="match status" value="1"/>
</dbReference>
<keyword evidence="4" id="KW-1185">Reference proteome</keyword>
<protein>
    <submittedName>
        <fullName evidence="3">Chemotaxis protein CheX</fullName>
    </submittedName>
</protein>
<dbReference type="CDD" id="cd17906">
    <property type="entry name" value="CheX"/>
    <property type="match status" value="1"/>
</dbReference>
<dbReference type="eggNOG" id="COG1406">
    <property type="taxonomic scope" value="Bacteria"/>
</dbReference>
<evidence type="ECO:0000259" key="2">
    <source>
        <dbReference type="Pfam" id="PF13690"/>
    </source>
</evidence>
<evidence type="ECO:0000313" key="4">
    <source>
        <dbReference type="Proteomes" id="UP000009071"/>
    </source>
</evidence>
<dbReference type="PANTHER" id="PTHR39452:SF1">
    <property type="entry name" value="CHEY-P PHOSPHATASE CHEX"/>
    <property type="match status" value="1"/>
</dbReference>
<evidence type="ECO:0000256" key="1">
    <source>
        <dbReference type="ARBA" id="ARBA00022500"/>
    </source>
</evidence>
<name>C4XKZ1_SOLM1</name>
<sequence length="162" mass="17171">MDTYDLNIAMPFIQATKHVLSTMAQISPTPGTPFIKKGTAATGDISAVVGLTGTKNGSIALSFSKKCAINILKNMIGDDIEDVVKDAMDTVGELTNMISGQARAQLSQIGLNLTASTPTIIVGDHHRIEHMTTCTIIAIPFSTSHGNFSVEFSFEGCHSSKV</sequence>
<dbReference type="SUPFAM" id="SSF103039">
    <property type="entry name" value="CheC-like"/>
    <property type="match status" value="1"/>
</dbReference>
<dbReference type="InterPro" id="IPR028976">
    <property type="entry name" value="CheC-like_sf"/>
</dbReference>
<dbReference type="InterPro" id="IPR038756">
    <property type="entry name" value="CheX-like"/>
</dbReference>
<dbReference type="Gene3D" id="3.40.1550.10">
    <property type="entry name" value="CheC-like"/>
    <property type="match status" value="1"/>
</dbReference>
<evidence type="ECO:0000313" key="3">
    <source>
        <dbReference type="EMBL" id="BAH74530.1"/>
    </source>
</evidence>
<dbReference type="PANTHER" id="PTHR39452">
    <property type="entry name" value="CHEY-P PHOSPHATASE CHEX"/>
    <property type="match status" value="1"/>
</dbReference>
<reference evidence="3 4" key="1">
    <citation type="journal article" date="2009" name="Genome Res.">
        <title>Whole genome sequence of Desulfovibrio magneticus strain RS-1 revealed common gene clusters in magnetotactic bacteria.</title>
        <authorList>
            <person name="Nakazawa H."/>
            <person name="Arakaki A."/>
            <person name="Narita-Yamada S."/>
            <person name="Yashiro I."/>
            <person name="Jinno K."/>
            <person name="Aoki N."/>
            <person name="Tsuruyama A."/>
            <person name="Okamura Y."/>
            <person name="Tanikawa S."/>
            <person name="Fujita N."/>
            <person name="Takeyama H."/>
            <person name="Matsunaga T."/>
        </authorList>
    </citation>
    <scope>NUCLEOTIDE SEQUENCE [LARGE SCALE GENOMIC DNA]</scope>
    <source>
        <strain evidence="4">ATCC 700980 / DSM 13731 / RS-1</strain>
    </source>
</reference>
<dbReference type="OrthoDB" id="9790435at2"/>
<dbReference type="AlphaFoldDB" id="C4XKZ1"/>
<dbReference type="EMBL" id="AP010904">
    <property type="protein sequence ID" value="BAH74530.1"/>
    <property type="molecule type" value="Genomic_DNA"/>
</dbReference>
<dbReference type="HOGENOM" id="CLU_116290_0_0_7"/>
<gene>
    <name evidence="3" type="ordered locus">DMR_10390</name>
</gene>